<name>E4WQU6_OIKDI</name>
<dbReference type="InterPro" id="IPR036871">
    <property type="entry name" value="PX_dom_sf"/>
</dbReference>
<evidence type="ECO:0000256" key="1">
    <source>
        <dbReference type="ARBA" id="ARBA00010883"/>
    </source>
</evidence>
<dbReference type="PANTHER" id="PTHR46596:SF1">
    <property type="entry name" value="SORTING NEXIN-4"/>
    <property type="match status" value="1"/>
</dbReference>
<dbReference type="GO" id="GO:0032266">
    <property type="term" value="F:phosphatidylinositol-3-phosphate binding"/>
    <property type="evidence" value="ECO:0007669"/>
    <property type="project" value="TreeGrafter"/>
</dbReference>
<evidence type="ECO:0000259" key="3">
    <source>
        <dbReference type="PROSITE" id="PS50195"/>
    </source>
</evidence>
<dbReference type="Gene3D" id="1.20.1270.60">
    <property type="entry name" value="Arfaptin homology (AH) domain/BAR domain"/>
    <property type="match status" value="1"/>
</dbReference>
<dbReference type="Pfam" id="PF00787">
    <property type="entry name" value="PX"/>
    <property type="match status" value="1"/>
</dbReference>
<dbReference type="SMART" id="SM00312">
    <property type="entry name" value="PX"/>
    <property type="match status" value="1"/>
</dbReference>
<feature type="domain" description="PX" evidence="3">
    <location>
        <begin position="30"/>
        <end position="149"/>
    </location>
</feature>
<dbReference type="EMBL" id="FN653015">
    <property type="protein sequence ID" value="CBY20179.1"/>
    <property type="molecule type" value="Genomic_DNA"/>
</dbReference>
<proteinExistence type="inferred from homology"/>
<dbReference type="Proteomes" id="UP000001307">
    <property type="component" value="Unassembled WGS sequence"/>
</dbReference>
<dbReference type="InterPro" id="IPR027267">
    <property type="entry name" value="AH/BAR_dom_sf"/>
</dbReference>
<organism evidence="4">
    <name type="scientific">Oikopleura dioica</name>
    <name type="common">Tunicate</name>
    <dbReference type="NCBI Taxonomy" id="34765"/>
    <lineage>
        <taxon>Eukaryota</taxon>
        <taxon>Metazoa</taxon>
        <taxon>Chordata</taxon>
        <taxon>Tunicata</taxon>
        <taxon>Appendicularia</taxon>
        <taxon>Copelata</taxon>
        <taxon>Oikopleuridae</taxon>
        <taxon>Oikopleura</taxon>
    </lineage>
</organism>
<comment type="similarity">
    <text evidence="1">Belongs to the sorting nexin family.</text>
</comment>
<accession>E4WQU6</accession>
<evidence type="ECO:0000313" key="5">
    <source>
        <dbReference type="Proteomes" id="UP000001307"/>
    </source>
</evidence>
<dbReference type="GO" id="GO:2000786">
    <property type="term" value="P:positive regulation of autophagosome assembly"/>
    <property type="evidence" value="ECO:0007669"/>
    <property type="project" value="TreeGrafter"/>
</dbReference>
<evidence type="ECO:0000313" key="4">
    <source>
        <dbReference type="EMBL" id="CBY20179.1"/>
    </source>
</evidence>
<dbReference type="PANTHER" id="PTHR46596">
    <property type="entry name" value="SORTING NEXIN-4"/>
    <property type="match status" value="1"/>
</dbReference>
<dbReference type="GO" id="GO:0005886">
    <property type="term" value="C:plasma membrane"/>
    <property type="evidence" value="ECO:0007669"/>
    <property type="project" value="TreeGrafter"/>
</dbReference>
<dbReference type="SUPFAM" id="SSF64268">
    <property type="entry name" value="PX domain"/>
    <property type="match status" value="1"/>
</dbReference>
<protein>
    <recommendedName>
        <fullName evidence="3">PX domain-containing protein</fullName>
    </recommendedName>
</protein>
<dbReference type="AlphaFoldDB" id="E4WQU6"/>
<keyword evidence="5" id="KW-1185">Reference proteome</keyword>
<keyword evidence="2" id="KW-0653">Protein transport</keyword>
<dbReference type="FunCoup" id="E4WQU6">
    <property type="interactions" value="186"/>
</dbReference>
<dbReference type="PROSITE" id="PS50195">
    <property type="entry name" value="PX"/>
    <property type="match status" value="1"/>
</dbReference>
<keyword evidence="2" id="KW-0813">Transport</keyword>
<reference evidence="4" key="1">
    <citation type="journal article" date="2010" name="Science">
        <title>Plasticity of animal genome architecture unmasked by rapid evolution of a pelagic tunicate.</title>
        <authorList>
            <person name="Denoeud F."/>
            <person name="Henriet S."/>
            <person name="Mungpakdee S."/>
            <person name="Aury J.M."/>
            <person name="Da Silva C."/>
            <person name="Brinkmann H."/>
            <person name="Mikhaleva J."/>
            <person name="Olsen L.C."/>
            <person name="Jubin C."/>
            <person name="Canestro C."/>
            <person name="Bouquet J.M."/>
            <person name="Danks G."/>
            <person name="Poulain J."/>
            <person name="Campsteijn C."/>
            <person name="Adamski M."/>
            <person name="Cross I."/>
            <person name="Yadetie F."/>
            <person name="Muffato M."/>
            <person name="Louis A."/>
            <person name="Butcher S."/>
            <person name="Tsagkogeorga G."/>
            <person name="Konrad A."/>
            <person name="Singh S."/>
            <person name="Jensen M.F."/>
            <person name="Cong E.H."/>
            <person name="Eikeseth-Otteraa H."/>
            <person name="Noel B."/>
            <person name="Anthouard V."/>
            <person name="Porcel B.M."/>
            <person name="Kachouri-Lafond R."/>
            <person name="Nishino A."/>
            <person name="Ugolini M."/>
            <person name="Chourrout P."/>
            <person name="Nishida H."/>
            <person name="Aasland R."/>
            <person name="Huzurbazar S."/>
            <person name="Westhof E."/>
            <person name="Delsuc F."/>
            <person name="Lehrach H."/>
            <person name="Reinhardt R."/>
            <person name="Weissenbach J."/>
            <person name="Roy S.W."/>
            <person name="Artiguenave F."/>
            <person name="Postlethwait J.H."/>
            <person name="Manak J.R."/>
            <person name="Thompson E.M."/>
            <person name="Jaillon O."/>
            <person name="Du Pasquier L."/>
            <person name="Boudinot P."/>
            <person name="Liberles D.A."/>
            <person name="Volff J.N."/>
            <person name="Philippe H."/>
            <person name="Lenhard B."/>
            <person name="Roest Crollius H."/>
            <person name="Wincker P."/>
            <person name="Chourrout D."/>
        </authorList>
    </citation>
    <scope>NUCLEOTIDE SEQUENCE [LARGE SCALE GENOMIC DNA]</scope>
</reference>
<dbReference type="InterPro" id="IPR001683">
    <property type="entry name" value="PX_dom"/>
</dbReference>
<sequence length="429" mass="49584">MSESEDDLFDSAPIREDQRTNQISSFKISVSSAERRVEEKLGSKRDEVFTTYMVESLSTKTHRVWRRYTNFLQLRQYLEVEHPSCIIPPMPAKRTGDIWNQLTQDNFDPEFIGVRQMALERFLNRIKAQPILAADPIVYEFLTNEKEWNEKVEATDYQKRSASWLKQKKAHLNVKTEDSRIQEMKAYVEDLSEHLKGVLKTRIKIKEQIFASKHIASSFARVIGELSQVEVSVSSEVSALKAAYVEAAGEIEANSRAFSNYNKKENELSNDLTEYLMYCEAIKDLLTRYEIVQCRQDGHTSKKRALEKEKYELESGGGKSFSAKGLKRAILGGGEHQRLQRIAELEVRIKDLEYDVKKLESTTASFVHSTSQQLEQFEWMKNHEIGRILRDISQLETEFNQESAEAWRRVEHCFKSPSIRNSSSSTEVA</sequence>
<dbReference type="GO" id="GO:0031201">
    <property type="term" value="C:SNARE complex"/>
    <property type="evidence" value="ECO:0007669"/>
    <property type="project" value="TreeGrafter"/>
</dbReference>
<dbReference type="GO" id="GO:0031901">
    <property type="term" value="C:early endosome membrane"/>
    <property type="evidence" value="ECO:0007669"/>
    <property type="project" value="TreeGrafter"/>
</dbReference>
<dbReference type="Gene3D" id="3.30.1520.10">
    <property type="entry name" value="Phox-like domain"/>
    <property type="match status" value="1"/>
</dbReference>
<dbReference type="InterPro" id="IPR034783">
    <property type="entry name" value="SNX4"/>
</dbReference>
<dbReference type="GO" id="GO:0015031">
    <property type="term" value="P:protein transport"/>
    <property type="evidence" value="ECO:0007669"/>
    <property type="project" value="UniProtKB-KW"/>
</dbReference>
<dbReference type="OrthoDB" id="289314at2759"/>
<gene>
    <name evidence="4" type="ORF">GSOID_T00000164001</name>
</gene>
<evidence type="ECO:0000256" key="2">
    <source>
        <dbReference type="ARBA" id="ARBA00022927"/>
    </source>
</evidence>
<dbReference type="InParanoid" id="E4WQU6"/>